<evidence type="ECO:0000313" key="3">
    <source>
        <dbReference type="EMBL" id="KAH7040969.1"/>
    </source>
</evidence>
<feature type="domain" description="Transcription activator GCR1-like" evidence="2">
    <location>
        <begin position="467"/>
        <end position="541"/>
    </location>
</feature>
<dbReference type="EMBL" id="JAGTJQ010000001">
    <property type="protein sequence ID" value="KAH7040969.1"/>
    <property type="molecule type" value="Genomic_DNA"/>
</dbReference>
<feature type="compositionally biased region" description="Polar residues" evidence="1">
    <location>
        <begin position="79"/>
        <end position="89"/>
    </location>
</feature>
<evidence type="ECO:0000256" key="1">
    <source>
        <dbReference type="SAM" id="MobiDB-lite"/>
    </source>
</evidence>
<dbReference type="PANTHER" id="PTHR37784">
    <property type="entry name" value="PROTEIN MSN1"/>
    <property type="match status" value="1"/>
</dbReference>
<dbReference type="InterPro" id="IPR022210">
    <property type="entry name" value="TF_GCR1-like"/>
</dbReference>
<feature type="region of interest" description="Disordered" evidence="1">
    <location>
        <begin position="381"/>
        <end position="463"/>
    </location>
</feature>
<feature type="compositionally biased region" description="Basic residues" evidence="1">
    <location>
        <begin position="108"/>
        <end position="121"/>
    </location>
</feature>
<reference evidence="3" key="1">
    <citation type="journal article" date="2021" name="Nat. Commun.">
        <title>Genetic determinants of endophytism in the Arabidopsis root mycobiome.</title>
        <authorList>
            <person name="Mesny F."/>
            <person name="Miyauchi S."/>
            <person name="Thiergart T."/>
            <person name="Pickel B."/>
            <person name="Atanasova L."/>
            <person name="Karlsson M."/>
            <person name="Huettel B."/>
            <person name="Barry K.W."/>
            <person name="Haridas S."/>
            <person name="Chen C."/>
            <person name="Bauer D."/>
            <person name="Andreopoulos W."/>
            <person name="Pangilinan J."/>
            <person name="LaButti K."/>
            <person name="Riley R."/>
            <person name="Lipzen A."/>
            <person name="Clum A."/>
            <person name="Drula E."/>
            <person name="Henrissat B."/>
            <person name="Kohler A."/>
            <person name="Grigoriev I.V."/>
            <person name="Martin F.M."/>
            <person name="Hacquard S."/>
        </authorList>
    </citation>
    <scope>NUCLEOTIDE SEQUENCE</scope>
    <source>
        <strain evidence="3">MPI-CAGE-CH-0230</strain>
    </source>
</reference>
<sequence length="568" mass="60296">MPSAPSPRLWSPDSGLRAAPAYDGLPLPPAPPLPPPPSLPRSSAPSRAASCECCISGNGADSPRGHTRLPGLAAMLPTKPSSPELQQHSRPPPPPSHHFHNRQGQQHQLHRHRHNPQHHLQHGTSSPAPRPLSPPSSATTTTGPQAIPRPPLLTTSGQSSQGQQPPLPHSPAPTPVTAPVSAVTASPSSTSPNSAFSSAPVSASTTALPMAPRSAGSKRPAAADLQRSVSTAPPLKRPATSSTVPLPASTIKGSGSPSPAPAIIYHEYMRQLPASTALPQVMSTSATTTSIPLLPVPSAAMMHQPLTADQLQGKSSEQLIHAVLQLQSQHHQYVAHISTQYQNISQQLAELRGSLHAFYSGQAACHQAAASAISPSSALTISTPRDPFSSSRQTTAPVLPAVPQQPPTAPQQAPASGHYHQRPSTSHSRSGSQRLPPLSPTTEAGVLPRPPGQGSATSSGPPTYEYRTVATVEEVWREYKEGIDGQPAIEDLDASWGSRWRPEPRGRTWYSRRKVIWDKIKEYMSDGLDESAAVREVEKLRDGGTINKLIRLLQDERKDRGLDDSLLA</sequence>
<accession>A0A9P8YIF1</accession>
<protein>
    <submittedName>
        <fullName evidence="3">Transcriptional activator of glycolytic enzymes-domain-containing protein</fullName>
    </submittedName>
</protein>
<dbReference type="InterPro" id="IPR052146">
    <property type="entry name" value="HOT1"/>
</dbReference>
<dbReference type="GeneID" id="70181969"/>
<dbReference type="PANTHER" id="PTHR37784:SF4">
    <property type="entry name" value="TRANSCRIPTION FACTOR-LIKE PROTEIN EUC1"/>
    <property type="match status" value="1"/>
</dbReference>
<dbReference type="GO" id="GO:0000981">
    <property type="term" value="F:DNA-binding transcription factor activity, RNA polymerase II-specific"/>
    <property type="evidence" value="ECO:0007669"/>
    <property type="project" value="TreeGrafter"/>
</dbReference>
<comment type="caution">
    <text evidence="3">The sequence shown here is derived from an EMBL/GenBank/DDBJ whole genome shotgun (WGS) entry which is preliminary data.</text>
</comment>
<keyword evidence="4" id="KW-1185">Reference proteome</keyword>
<dbReference type="GO" id="GO:0060963">
    <property type="term" value="P:positive regulation of ribosomal protein gene transcription by RNA polymerase II"/>
    <property type="evidence" value="ECO:0007669"/>
    <property type="project" value="TreeGrafter"/>
</dbReference>
<organism evidence="3 4">
    <name type="scientific">Microdochium trichocladiopsis</name>
    <dbReference type="NCBI Taxonomy" id="1682393"/>
    <lineage>
        <taxon>Eukaryota</taxon>
        <taxon>Fungi</taxon>
        <taxon>Dikarya</taxon>
        <taxon>Ascomycota</taxon>
        <taxon>Pezizomycotina</taxon>
        <taxon>Sordariomycetes</taxon>
        <taxon>Xylariomycetidae</taxon>
        <taxon>Xylariales</taxon>
        <taxon>Microdochiaceae</taxon>
        <taxon>Microdochium</taxon>
    </lineage>
</organism>
<feature type="compositionally biased region" description="Low complexity" evidence="1">
    <location>
        <begin position="40"/>
        <end position="50"/>
    </location>
</feature>
<feature type="compositionally biased region" description="Low complexity" evidence="1">
    <location>
        <begin position="152"/>
        <end position="164"/>
    </location>
</feature>
<evidence type="ECO:0000313" key="4">
    <source>
        <dbReference type="Proteomes" id="UP000756346"/>
    </source>
</evidence>
<proteinExistence type="predicted"/>
<feature type="compositionally biased region" description="Pro residues" evidence="1">
    <location>
        <begin position="26"/>
        <end position="39"/>
    </location>
</feature>
<dbReference type="RefSeq" id="XP_046019024.1">
    <property type="nucleotide sequence ID" value="XM_046152423.1"/>
</dbReference>
<feature type="compositionally biased region" description="Polar residues" evidence="1">
    <location>
        <begin position="422"/>
        <end position="433"/>
    </location>
</feature>
<evidence type="ECO:0000259" key="2">
    <source>
        <dbReference type="Pfam" id="PF12550"/>
    </source>
</evidence>
<dbReference type="Proteomes" id="UP000756346">
    <property type="component" value="Unassembled WGS sequence"/>
</dbReference>
<dbReference type="Pfam" id="PF12550">
    <property type="entry name" value="GCR1_C"/>
    <property type="match status" value="1"/>
</dbReference>
<feature type="compositionally biased region" description="Pro residues" evidence="1">
    <location>
        <begin position="165"/>
        <end position="176"/>
    </location>
</feature>
<dbReference type="OrthoDB" id="428577at2759"/>
<dbReference type="AlphaFoldDB" id="A0A9P8YIF1"/>
<dbReference type="GO" id="GO:0000978">
    <property type="term" value="F:RNA polymerase II cis-regulatory region sequence-specific DNA binding"/>
    <property type="evidence" value="ECO:0007669"/>
    <property type="project" value="TreeGrafter"/>
</dbReference>
<name>A0A9P8YIF1_9PEZI</name>
<gene>
    <name evidence="3" type="ORF">B0I36DRAFT_311851</name>
</gene>
<feature type="compositionally biased region" description="Low complexity" evidence="1">
    <location>
        <begin position="177"/>
        <end position="200"/>
    </location>
</feature>
<feature type="region of interest" description="Disordered" evidence="1">
    <location>
        <begin position="1"/>
        <end position="257"/>
    </location>
</feature>